<feature type="region of interest" description="Disordered" evidence="1">
    <location>
        <begin position="25"/>
        <end position="45"/>
    </location>
</feature>
<reference evidence="3" key="1">
    <citation type="journal article" date="2017" name="Nat. Commun.">
        <title>The asparagus genome sheds light on the origin and evolution of a young Y chromosome.</title>
        <authorList>
            <person name="Harkess A."/>
            <person name="Zhou J."/>
            <person name="Xu C."/>
            <person name="Bowers J.E."/>
            <person name="Van der Hulst R."/>
            <person name="Ayyampalayam S."/>
            <person name="Mercati F."/>
            <person name="Riccardi P."/>
            <person name="McKain M.R."/>
            <person name="Kakrana A."/>
            <person name="Tang H."/>
            <person name="Ray J."/>
            <person name="Groenendijk J."/>
            <person name="Arikit S."/>
            <person name="Mathioni S.M."/>
            <person name="Nakano M."/>
            <person name="Shan H."/>
            <person name="Telgmann-Rauber A."/>
            <person name="Kanno A."/>
            <person name="Yue Z."/>
            <person name="Chen H."/>
            <person name="Li W."/>
            <person name="Chen Y."/>
            <person name="Xu X."/>
            <person name="Zhang Y."/>
            <person name="Luo S."/>
            <person name="Chen H."/>
            <person name="Gao J."/>
            <person name="Mao Z."/>
            <person name="Pires J.C."/>
            <person name="Luo M."/>
            <person name="Kudrna D."/>
            <person name="Wing R.A."/>
            <person name="Meyers B.C."/>
            <person name="Yi K."/>
            <person name="Kong H."/>
            <person name="Lavrijsen P."/>
            <person name="Sunseri F."/>
            <person name="Falavigna A."/>
            <person name="Ye Y."/>
            <person name="Leebens-Mack J.H."/>
            <person name="Chen G."/>
        </authorList>
    </citation>
    <scope>NUCLEOTIDE SEQUENCE [LARGE SCALE GENOMIC DNA]</scope>
    <source>
        <strain evidence="3">cv. DH0086</strain>
    </source>
</reference>
<dbReference type="Proteomes" id="UP000243459">
    <property type="component" value="Chromosome 2"/>
</dbReference>
<dbReference type="Gramene" id="ONK78323">
    <property type="protein sequence ID" value="ONK78323"/>
    <property type="gene ID" value="A4U43_C02F17310"/>
</dbReference>
<dbReference type="AlphaFoldDB" id="A0A5P1FKR9"/>
<dbReference type="EMBL" id="CM007382">
    <property type="protein sequence ID" value="ONK78323.1"/>
    <property type="molecule type" value="Genomic_DNA"/>
</dbReference>
<proteinExistence type="predicted"/>
<evidence type="ECO:0000313" key="3">
    <source>
        <dbReference type="Proteomes" id="UP000243459"/>
    </source>
</evidence>
<sequence length="82" mass="8966">MEWIDESSSGRETIDLAVKEDVVGPSTIPEASHHPGKEPIKVDDSIEGRTGTLSNQMENGASGRILEDMLTLFLSEMFTEVC</sequence>
<gene>
    <name evidence="2" type="ORF">A4U43_C02F17310</name>
</gene>
<name>A0A5P1FKR9_ASPOF</name>
<keyword evidence="3" id="KW-1185">Reference proteome</keyword>
<evidence type="ECO:0000313" key="2">
    <source>
        <dbReference type="EMBL" id="ONK78323.1"/>
    </source>
</evidence>
<protein>
    <submittedName>
        <fullName evidence="2">Uncharacterized protein</fullName>
    </submittedName>
</protein>
<feature type="compositionally biased region" description="Basic and acidic residues" evidence="1">
    <location>
        <begin position="31"/>
        <end position="45"/>
    </location>
</feature>
<organism evidence="2 3">
    <name type="scientific">Asparagus officinalis</name>
    <name type="common">Garden asparagus</name>
    <dbReference type="NCBI Taxonomy" id="4686"/>
    <lineage>
        <taxon>Eukaryota</taxon>
        <taxon>Viridiplantae</taxon>
        <taxon>Streptophyta</taxon>
        <taxon>Embryophyta</taxon>
        <taxon>Tracheophyta</taxon>
        <taxon>Spermatophyta</taxon>
        <taxon>Magnoliopsida</taxon>
        <taxon>Liliopsida</taxon>
        <taxon>Asparagales</taxon>
        <taxon>Asparagaceae</taxon>
        <taxon>Asparagoideae</taxon>
        <taxon>Asparagus</taxon>
    </lineage>
</organism>
<evidence type="ECO:0000256" key="1">
    <source>
        <dbReference type="SAM" id="MobiDB-lite"/>
    </source>
</evidence>
<accession>A0A5P1FKR9</accession>